<protein>
    <submittedName>
        <fullName evidence="1">Uncharacterized protein</fullName>
    </submittedName>
</protein>
<reference evidence="1 2" key="1">
    <citation type="journal article" date="2007" name="Science">
        <title>The Chlamydomonas genome reveals the evolution of key animal and plant functions.</title>
        <authorList>
            <person name="Merchant S.S."/>
            <person name="Prochnik S.E."/>
            <person name="Vallon O."/>
            <person name="Harris E.H."/>
            <person name="Karpowicz S.J."/>
            <person name="Witman G.B."/>
            <person name="Terry A."/>
            <person name="Salamov A."/>
            <person name="Fritz-Laylin L.K."/>
            <person name="Marechal-Drouard L."/>
            <person name="Marshall W.F."/>
            <person name="Qu L.H."/>
            <person name="Nelson D.R."/>
            <person name="Sanderfoot A.A."/>
            <person name="Spalding M.H."/>
            <person name="Kapitonov V.V."/>
            <person name="Ren Q."/>
            <person name="Ferris P."/>
            <person name="Lindquist E."/>
            <person name="Shapiro H."/>
            <person name="Lucas S.M."/>
            <person name="Grimwood J."/>
            <person name="Schmutz J."/>
            <person name="Cardol P."/>
            <person name="Cerutti H."/>
            <person name="Chanfreau G."/>
            <person name="Chen C.L."/>
            <person name="Cognat V."/>
            <person name="Croft M.T."/>
            <person name="Dent R."/>
            <person name="Dutcher S."/>
            <person name="Fernandez E."/>
            <person name="Fukuzawa H."/>
            <person name="Gonzalez-Ballester D."/>
            <person name="Gonzalez-Halphen D."/>
            <person name="Hallmann A."/>
            <person name="Hanikenne M."/>
            <person name="Hippler M."/>
            <person name="Inwood W."/>
            <person name="Jabbari K."/>
            <person name="Kalanon M."/>
            <person name="Kuras R."/>
            <person name="Lefebvre P.A."/>
            <person name="Lemaire S.D."/>
            <person name="Lobanov A.V."/>
            <person name="Lohr M."/>
            <person name="Manuell A."/>
            <person name="Meier I."/>
            <person name="Mets L."/>
            <person name="Mittag M."/>
            <person name="Mittelmeier T."/>
            <person name="Moroney J.V."/>
            <person name="Moseley J."/>
            <person name="Napoli C."/>
            <person name="Nedelcu A.M."/>
            <person name="Niyogi K."/>
            <person name="Novoselov S.V."/>
            <person name="Paulsen I.T."/>
            <person name="Pazour G."/>
            <person name="Purton S."/>
            <person name="Ral J.P."/>
            <person name="Riano-Pachon D.M."/>
            <person name="Riekhof W."/>
            <person name="Rymarquis L."/>
            <person name="Schroda M."/>
            <person name="Stern D."/>
            <person name="Umen J."/>
            <person name="Willows R."/>
            <person name="Wilson N."/>
            <person name="Zimmer S.L."/>
            <person name="Allmer J."/>
            <person name="Balk J."/>
            <person name="Bisova K."/>
            <person name="Chen C.J."/>
            <person name="Elias M."/>
            <person name="Gendler K."/>
            <person name="Hauser C."/>
            <person name="Lamb M.R."/>
            <person name="Ledford H."/>
            <person name="Long J.C."/>
            <person name="Minagawa J."/>
            <person name="Page M.D."/>
            <person name="Pan J."/>
            <person name="Pootakham W."/>
            <person name="Roje S."/>
            <person name="Rose A."/>
            <person name="Stahlberg E."/>
            <person name="Terauchi A.M."/>
            <person name="Yang P."/>
            <person name="Ball S."/>
            <person name="Bowler C."/>
            <person name="Dieckmann C.L."/>
            <person name="Gladyshev V.N."/>
            <person name="Green P."/>
            <person name="Jorgensen R."/>
            <person name="Mayfield S."/>
            <person name="Mueller-Roeber B."/>
            <person name="Rajamani S."/>
            <person name="Sayre R.T."/>
            <person name="Brokstein P."/>
            <person name="Dubchak I."/>
            <person name="Goodstein D."/>
            <person name="Hornick L."/>
            <person name="Huang Y.W."/>
            <person name="Jhaveri J."/>
            <person name="Luo Y."/>
            <person name="Martinez D."/>
            <person name="Ngau W.C."/>
            <person name="Otillar B."/>
            <person name="Poliakov A."/>
            <person name="Porter A."/>
            <person name="Szajkowski L."/>
            <person name="Werner G."/>
            <person name="Zhou K."/>
            <person name="Grigoriev I.V."/>
            <person name="Rokhsar D.S."/>
            <person name="Grossman A.R."/>
        </authorList>
    </citation>
    <scope>NUCLEOTIDE SEQUENCE [LARGE SCALE GENOMIC DNA]</scope>
    <source>
        <strain evidence="2">CC-503</strain>
    </source>
</reference>
<evidence type="ECO:0000313" key="2">
    <source>
        <dbReference type="Proteomes" id="UP000006906"/>
    </source>
</evidence>
<dbReference type="Gramene" id="PNW74501">
    <property type="protein sequence ID" value="PNW74501"/>
    <property type="gene ID" value="CHLRE_12g493903v5"/>
</dbReference>
<dbReference type="GeneID" id="5726116"/>
<dbReference type="RefSeq" id="XP_042917944.1">
    <property type="nucleotide sequence ID" value="XM_043067966.1"/>
</dbReference>
<organism evidence="1 2">
    <name type="scientific">Chlamydomonas reinhardtii</name>
    <name type="common">Chlamydomonas smithii</name>
    <dbReference type="NCBI Taxonomy" id="3055"/>
    <lineage>
        <taxon>Eukaryota</taxon>
        <taxon>Viridiplantae</taxon>
        <taxon>Chlorophyta</taxon>
        <taxon>core chlorophytes</taxon>
        <taxon>Chlorophyceae</taxon>
        <taxon>CS clade</taxon>
        <taxon>Chlamydomonadales</taxon>
        <taxon>Chlamydomonadaceae</taxon>
        <taxon>Chlamydomonas</taxon>
    </lineage>
</organism>
<sequence>MVLEVAVNDVYARLGVKGPSTILQSMDDVLQFLLPCRTLLMASQDDTFFRAVRTASLLDKTYLCGVTVAAVLLPYSSSRSGRHCWRRRCSCAAWPRRCAAITRAYCRWTRARAWAARWTRVRTHCGCARARLSTALQRWRPQASSCTRTLFLVAAFTLDKVLAAAAAAPEPAPAKARRALVHLPHRFIMDGFCVYAGDASEQQLQRWEAAADRRTEADKSVIGDSGLESAVLQVHFESARHMQL</sequence>
<dbReference type="AlphaFoldDB" id="A0A2K3D1U4"/>
<evidence type="ECO:0000313" key="1">
    <source>
        <dbReference type="EMBL" id="PNW74501.1"/>
    </source>
</evidence>
<accession>A0A2K3D1U4</accession>
<dbReference type="Proteomes" id="UP000006906">
    <property type="component" value="Chromosome 12"/>
</dbReference>
<keyword evidence="2" id="KW-1185">Reference proteome</keyword>
<proteinExistence type="predicted"/>
<name>A0A2K3D1U4_CHLRE</name>
<dbReference type="ExpressionAtlas" id="A0A2K3D1U4">
    <property type="expression patterns" value="baseline and differential"/>
</dbReference>
<dbReference type="InParanoid" id="A0A2K3D1U4"/>
<gene>
    <name evidence="1" type="ORF">CHLRE_12g493903v5</name>
</gene>
<dbReference type="EMBL" id="CM008973">
    <property type="protein sequence ID" value="PNW74501.1"/>
    <property type="molecule type" value="Genomic_DNA"/>
</dbReference>
<dbReference type="KEGG" id="cre:CHLRE_12g493903v5"/>